<dbReference type="SMART" id="SM00132">
    <property type="entry name" value="LIM"/>
    <property type="match status" value="1"/>
</dbReference>
<dbReference type="GO" id="GO:0046872">
    <property type="term" value="F:metal ion binding"/>
    <property type="evidence" value="ECO:0007669"/>
    <property type="project" value="UniProtKB-KW"/>
</dbReference>
<feature type="compositionally biased region" description="Basic and acidic residues" evidence="5">
    <location>
        <begin position="530"/>
        <end position="539"/>
    </location>
</feature>
<evidence type="ECO:0000256" key="1">
    <source>
        <dbReference type="ARBA" id="ARBA00022723"/>
    </source>
</evidence>
<reference evidence="7" key="1">
    <citation type="submission" date="2020-10" db="EMBL/GenBank/DDBJ databases">
        <title>Chromosome-scale genome assembly of the Allis shad, Alosa alosa.</title>
        <authorList>
            <person name="Margot Z."/>
            <person name="Christophe K."/>
            <person name="Cabau C."/>
            <person name="Louis A."/>
            <person name="Berthelot C."/>
            <person name="Parey E."/>
            <person name="Roest Crollius H."/>
            <person name="Montfort J."/>
            <person name="Robinson-Rechavi M."/>
            <person name="Bucao C."/>
            <person name="Bouchez O."/>
            <person name="Gislard M."/>
            <person name="Lluch J."/>
            <person name="Milhes M."/>
            <person name="Lampietro C."/>
            <person name="Lopez Roques C."/>
            <person name="Donnadieu C."/>
            <person name="Braasch I."/>
            <person name="Desvignes T."/>
            <person name="Postlethwait J."/>
            <person name="Bobe J."/>
            <person name="Guiguen Y."/>
        </authorList>
    </citation>
    <scope>NUCLEOTIDE SEQUENCE</scope>
    <source>
        <strain evidence="7">M-15738</strain>
        <tissue evidence="7">Blood</tissue>
    </source>
</reference>
<gene>
    <name evidence="7" type="ORF">AALO_G00290160</name>
</gene>
<evidence type="ECO:0000259" key="6">
    <source>
        <dbReference type="PROSITE" id="PS50023"/>
    </source>
</evidence>
<dbReference type="Pfam" id="PF00412">
    <property type="entry name" value="LIM"/>
    <property type="match status" value="1"/>
</dbReference>
<evidence type="ECO:0000313" key="7">
    <source>
        <dbReference type="EMBL" id="KAG5261929.1"/>
    </source>
</evidence>
<evidence type="ECO:0000256" key="2">
    <source>
        <dbReference type="ARBA" id="ARBA00022833"/>
    </source>
</evidence>
<feature type="compositionally biased region" description="Basic and acidic residues" evidence="5">
    <location>
        <begin position="135"/>
        <end position="148"/>
    </location>
</feature>
<dbReference type="InterPro" id="IPR001781">
    <property type="entry name" value="Znf_LIM"/>
</dbReference>
<keyword evidence="3 4" id="KW-0440">LIM domain</keyword>
<name>A0AAV6FGK1_9TELE</name>
<protein>
    <recommendedName>
        <fullName evidence="6">LIM zinc-binding domain-containing protein</fullName>
    </recommendedName>
</protein>
<organism evidence="7 8">
    <name type="scientific">Alosa alosa</name>
    <name type="common">allis shad</name>
    <dbReference type="NCBI Taxonomy" id="278164"/>
    <lineage>
        <taxon>Eukaryota</taxon>
        <taxon>Metazoa</taxon>
        <taxon>Chordata</taxon>
        <taxon>Craniata</taxon>
        <taxon>Vertebrata</taxon>
        <taxon>Euteleostomi</taxon>
        <taxon>Actinopterygii</taxon>
        <taxon>Neopterygii</taxon>
        <taxon>Teleostei</taxon>
        <taxon>Clupei</taxon>
        <taxon>Clupeiformes</taxon>
        <taxon>Clupeoidei</taxon>
        <taxon>Clupeidae</taxon>
        <taxon>Alosa</taxon>
    </lineage>
</organism>
<proteinExistence type="predicted"/>
<dbReference type="Proteomes" id="UP000823561">
    <property type="component" value="Chromosome 23"/>
</dbReference>
<accession>A0AAV6FGK1</accession>
<keyword evidence="1 4" id="KW-0479">Metal-binding</keyword>
<feature type="compositionally biased region" description="Basic and acidic residues" evidence="5">
    <location>
        <begin position="202"/>
        <end position="211"/>
    </location>
</feature>
<comment type="caution">
    <text evidence="7">The sequence shown here is derived from an EMBL/GenBank/DDBJ whole genome shotgun (WGS) entry which is preliminary data.</text>
</comment>
<feature type="domain" description="LIM zinc-binding" evidence="6">
    <location>
        <begin position="1"/>
        <end position="49"/>
    </location>
</feature>
<dbReference type="CDD" id="cd09442">
    <property type="entry name" value="LIM_Eplin_like"/>
    <property type="match status" value="1"/>
</dbReference>
<dbReference type="EMBL" id="JADWDJ010000023">
    <property type="protein sequence ID" value="KAG5261929.1"/>
    <property type="molecule type" value="Genomic_DNA"/>
</dbReference>
<feature type="region of interest" description="Disordered" evidence="5">
    <location>
        <begin position="60"/>
        <end position="325"/>
    </location>
</feature>
<dbReference type="PROSITE" id="PS50023">
    <property type="entry name" value="LIM_DOMAIN_2"/>
    <property type="match status" value="1"/>
</dbReference>
<keyword evidence="2 4" id="KW-0862">Zinc</keyword>
<feature type="compositionally biased region" description="Basic and acidic residues" evidence="5">
    <location>
        <begin position="279"/>
        <end position="317"/>
    </location>
</feature>
<feature type="compositionally biased region" description="Basic and acidic residues" evidence="5">
    <location>
        <begin position="75"/>
        <end position="91"/>
    </location>
</feature>
<dbReference type="SUPFAM" id="SSF57716">
    <property type="entry name" value="Glucocorticoid receptor-like (DNA-binding domain)"/>
    <property type="match status" value="1"/>
</dbReference>
<evidence type="ECO:0000256" key="3">
    <source>
        <dbReference type="ARBA" id="ARBA00023038"/>
    </source>
</evidence>
<evidence type="ECO:0000256" key="5">
    <source>
        <dbReference type="SAM" id="MobiDB-lite"/>
    </source>
</evidence>
<evidence type="ECO:0000256" key="4">
    <source>
        <dbReference type="PROSITE-ProRule" id="PRU00125"/>
    </source>
</evidence>
<dbReference type="PANTHER" id="PTHR24206">
    <property type="entry name" value="OS06G0237300 PROTEIN"/>
    <property type="match status" value="1"/>
</dbReference>
<dbReference type="Gene3D" id="2.10.110.10">
    <property type="entry name" value="Cysteine Rich Protein"/>
    <property type="match status" value="1"/>
</dbReference>
<sequence length="577" mass="63964">MELLIADKQNFHKTCFRCTHCSSQLSLGTYASLHGRMYCKPHYKQLFKAKGNYDEGFGERPHKELWSNKNQTSPEKTKPKNPSPEKSEPKRSALPSSIEKEKTSEKDKDTSQSSNDETKKPTSKIAIVWPPQSESPKKAFHAEEEVKLVKPTWPPQESAPQEMTETPKRTSRPPKEPAVTHSENGLRENDNTQDVPVTPLPEKVKLVKDPKPTQGSTSPIAEQSVKAMEETAPDVNQIPGTKDVSEDPQQTETESPENVMESPSEEKKKDATGETEGEDEHKEKETKDDVKVREESGERDGEAQSVDTERKEVKEMEGDSGGVEVTVIDGEVVPEQNINGISNSNNNNNNNNNSYSALLDCGPSWSGFDDVSMKPTLLDTSPSDPFSLGIPDNDIKPSILDSPDKDFVNVYKSEPSDFFQRAQTEPDFYPPVAKCTDATSSDDPISRDWFKVDTEEEETTTVSDNQPPKLSASASFLEDIFAGLDQSPSLLTDFKDDIFCDAPSGGASTSFLDDLLDFGMESRGAGKPKNAVEWEEGRPEISLGTSGKGGLLWEGDHLSVEDQIKRNRYYGDEDDDE</sequence>
<dbReference type="AlphaFoldDB" id="A0AAV6FGK1"/>
<keyword evidence="8" id="KW-1185">Reference proteome</keyword>
<feature type="compositionally biased region" description="Basic and acidic residues" evidence="5">
    <location>
        <begin position="98"/>
        <end position="120"/>
    </location>
</feature>
<feature type="region of interest" description="Disordered" evidence="5">
    <location>
        <begin position="524"/>
        <end position="548"/>
    </location>
</feature>
<evidence type="ECO:0000313" key="8">
    <source>
        <dbReference type="Proteomes" id="UP000823561"/>
    </source>
</evidence>